<reference evidence="1" key="1">
    <citation type="submission" date="2009-09" db="EMBL/GenBank/DDBJ databases">
        <authorList>
            <person name="Weinstock G."/>
            <person name="Sodergren E."/>
            <person name="Clifton S."/>
            <person name="Fulton L."/>
            <person name="Fulton B."/>
            <person name="Courtney L."/>
            <person name="Fronick C."/>
            <person name="Harrison M."/>
            <person name="Strong C."/>
            <person name="Farmer C."/>
            <person name="Delahaunty K."/>
            <person name="Markovic C."/>
            <person name="Hall O."/>
            <person name="Minx P."/>
            <person name="Tomlinson C."/>
            <person name="Mitreva M."/>
            <person name="Nelson J."/>
            <person name="Hou S."/>
            <person name="Wollam A."/>
            <person name="Pepin K.H."/>
            <person name="Johnson M."/>
            <person name="Bhonagiri V."/>
            <person name="Nash W.E."/>
            <person name="Warren W."/>
            <person name="Chinwalla A."/>
            <person name="Mardis E.R."/>
            <person name="Wilson R.K."/>
        </authorList>
    </citation>
    <scope>NUCLEOTIDE SEQUENCE [LARGE SCALE GENOMIC DNA]</scope>
    <source>
        <strain evidence="1">ATCC 51259</strain>
    </source>
</reference>
<organism evidence="1 2">
    <name type="scientific">Alloprevotella tannerae ATCC 51259</name>
    <dbReference type="NCBI Taxonomy" id="626522"/>
    <lineage>
        <taxon>Bacteria</taxon>
        <taxon>Pseudomonadati</taxon>
        <taxon>Bacteroidota</taxon>
        <taxon>Bacteroidia</taxon>
        <taxon>Bacteroidales</taxon>
        <taxon>Prevotellaceae</taxon>
        <taxon>Alloprevotella</taxon>
    </lineage>
</organism>
<dbReference type="Proteomes" id="UP000003460">
    <property type="component" value="Unassembled WGS sequence"/>
</dbReference>
<dbReference type="AlphaFoldDB" id="C9LF95"/>
<keyword evidence="2" id="KW-1185">Reference proteome</keyword>
<evidence type="ECO:0000313" key="2">
    <source>
        <dbReference type="Proteomes" id="UP000003460"/>
    </source>
</evidence>
<accession>C9LF95</accession>
<protein>
    <submittedName>
        <fullName evidence="1">Uncharacterized protein</fullName>
    </submittedName>
</protein>
<dbReference type="HOGENOM" id="CLU_3256014_0_0_10"/>
<evidence type="ECO:0000313" key="1">
    <source>
        <dbReference type="EMBL" id="EEX72414.1"/>
    </source>
</evidence>
<comment type="caution">
    <text evidence="1">The sequence shown here is derived from an EMBL/GenBank/DDBJ whole genome shotgun (WGS) entry which is preliminary data.</text>
</comment>
<dbReference type="EMBL" id="ACIJ02000016">
    <property type="protein sequence ID" value="EEX72414.1"/>
    <property type="molecule type" value="Genomic_DNA"/>
</dbReference>
<sequence>MQPAMLRFFMRTKPACKYLLIDKIPATLQVLRGFLLFYHYTT</sequence>
<name>C9LF95_9BACT</name>
<gene>
    <name evidence="1" type="ORF">GCWU000325_00877</name>
</gene>
<dbReference type="STRING" id="626522.GCWU000325_00877"/>
<proteinExistence type="predicted"/>